<comment type="caution">
    <text evidence="1">The sequence shown here is derived from an EMBL/GenBank/DDBJ whole genome shotgun (WGS) entry which is preliminary data.</text>
</comment>
<dbReference type="InterPro" id="IPR054202">
    <property type="entry name" value="DUF6907"/>
</dbReference>
<dbReference type="AlphaFoldDB" id="A0A8J3Z9X1"/>
<accession>A0A8J3Z9X1</accession>
<dbReference type="Proteomes" id="UP000612585">
    <property type="component" value="Unassembled WGS sequence"/>
</dbReference>
<protein>
    <submittedName>
        <fullName evidence="1">Uncharacterized protein</fullName>
    </submittedName>
</protein>
<gene>
    <name evidence="1" type="ORF">Vau01_050190</name>
</gene>
<evidence type="ECO:0000313" key="1">
    <source>
        <dbReference type="EMBL" id="GIJ57503.1"/>
    </source>
</evidence>
<dbReference type="RefSeq" id="WP_203996898.1">
    <property type="nucleotide sequence ID" value="NZ_BOPG01000032.1"/>
</dbReference>
<name>A0A8J3Z9X1_9ACTN</name>
<dbReference type="Pfam" id="PF21848">
    <property type="entry name" value="DUF6907"/>
    <property type="match status" value="1"/>
</dbReference>
<keyword evidence="2" id="KW-1185">Reference proteome</keyword>
<reference evidence="1" key="1">
    <citation type="submission" date="2021-01" db="EMBL/GenBank/DDBJ databases">
        <title>Whole genome shotgun sequence of Virgisporangium aurantiacum NBRC 16421.</title>
        <authorList>
            <person name="Komaki H."/>
            <person name="Tamura T."/>
        </authorList>
    </citation>
    <scope>NUCLEOTIDE SEQUENCE</scope>
    <source>
        <strain evidence="1">NBRC 16421</strain>
    </source>
</reference>
<evidence type="ECO:0000313" key="2">
    <source>
        <dbReference type="Proteomes" id="UP000612585"/>
    </source>
</evidence>
<dbReference type="EMBL" id="BOPG01000032">
    <property type="protein sequence ID" value="GIJ57503.1"/>
    <property type="molecule type" value="Genomic_DNA"/>
</dbReference>
<organism evidence="1 2">
    <name type="scientific">Virgisporangium aurantiacum</name>
    <dbReference type="NCBI Taxonomy" id="175570"/>
    <lineage>
        <taxon>Bacteria</taxon>
        <taxon>Bacillati</taxon>
        <taxon>Actinomycetota</taxon>
        <taxon>Actinomycetes</taxon>
        <taxon>Micromonosporales</taxon>
        <taxon>Micromonosporaceae</taxon>
        <taxon>Virgisporangium</taxon>
    </lineage>
</organism>
<sequence length="116" mass="12529">MDEHDPVETLEHPSWCDRAHCTATVPRPEYRAGETGFHRSAPVTLGDVPHVGDIVLDPDLNPLVAFLAQPAPPWEPVTYLKAGTTADPEFLSLTAAQARAALRQLDALVTLAHADS</sequence>
<proteinExistence type="predicted"/>